<evidence type="ECO:0000256" key="5">
    <source>
        <dbReference type="ARBA" id="ARBA00023136"/>
    </source>
</evidence>
<dbReference type="GO" id="GO:0005886">
    <property type="term" value="C:plasma membrane"/>
    <property type="evidence" value="ECO:0007669"/>
    <property type="project" value="UniProtKB-SubCell"/>
</dbReference>
<sequence>MELINIFDYTLFHATLRATTPILFASLAAVITQQADIINIGTEGIMLIGAFIAVCVSFYTGSWLLAIIAAMLAGVIFALIMAIAHIEYNADICAIGTAINLLALALTRFLLKQFLGATGTFTDPKISAIPKIHFNFLESNKYLNSFFNNYSILEIFGILAVIIFAFILYRTVWGLRLRATGKFSLATETAGINIVKMKYQVMIISGVLGGLAGAHLSIGYSQLFTENMTNGRGFMGVAAMFFGNANPILAWIGCLLFGFIDSIGARLQSYGLPSQFVLMLPYIITIIVLTISMIHKKNKEIKMKSSLKK</sequence>
<evidence type="ECO:0000256" key="4">
    <source>
        <dbReference type="ARBA" id="ARBA00022989"/>
    </source>
</evidence>
<feature type="transmembrane region" description="Helical" evidence="6">
    <location>
        <begin position="150"/>
        <end position="169"/>
    </location>
</feature>
<keyword evidence="3 6" id="KW-0812">Transmembrane</keyword>
<comment type="subcellular location">
    <subcellularLocation>
        <location evidence="1">Cell membrane</location>
        <topology evidence="1">Multi-pass membrane protein</topology>
    </subcellularLocation>
</comment>
<feature type="transmembrane region" description="Helical" evidence="6">
    <location>
        <begin position="37"/>
        <end position="56"/>
    </location>
</feature>
<feature type="transmembrane region" description="Helical" evidence="6">
    <location>
        <begin position="63"/>
        <end position="86"/>
    </location>
</feature>
<accession>A0A5C8CGH5</accession>
<feature type="transmembrane region" description="Helical" evidence="6">
    <location>
        <begin position="92"/>
        <end position="111"/>
    </location>
</feature>
<dbReference type="PANTHER" id="PTHR43370">
    <property type="entry name" value="SUGAR ABC TRANSPORTER INTEGRAL MEMBRANE PROTEIN-RELATED"/>
    <property type="match status" value="1"/>
</dbReference>
<protein>
    <submittedName>
        <fullName evidence="7">ABC transporter permease</fullName>
    </submittedName>
</protein>
<keyword evidence="2" id="KW-1003">Cell membrane</keyword>
<evidence type="ECO:0000313" key="7">
    <source>
        <dbReference type="EMBL" id="TXJ11511.1"/>
    </source>
</evidence>
<dbReference type="GO" id="GO:0022857">
    <property type="term" value="F:transmembrane transporter activity"/>
    <property type="evidence" value="ECO:0007669"/>
    <property type="project" value="InterPro"/>
</dbReference>
<dbReference type="RefSeq" id="WP_147758469.1">
    <property type="nucleotide sequence ID" value="NZ_SAXT01000005.1"/>
</dbReference>
<evidence type="ECO:0000256" key="3">
    <source>
        <dbReference type="ARBA" id="ARBA00022692"/>
    </source>
</evidence>
<dbReference type="AlphaFoldDB" id="A0A5C8CGH5"/>
<dbReference type="PANTHER" id="PTHR43370:SF1">
    <property type="entry name" value="GUANOSINE ABC TRANSPORTER PERMEASE PROTEIN NUPQ"/>
    <property type="match status" value="1"/>
</dbReference>
<evidence type="ECO:0000256" key="1">
    <source>
        <dbReference type="ARBA" id="ARBA00004651"/>
    </source>
</evidence>
<dbReference type="CDD" id="cd06580">
    <property type="entry name" value="TM_PBP1_transp_TpRbsC_like"/>
    <property type="match status" value="1"/>
</dbReference>
<dbReference type="InterPro" id="IPR001851">
    <property type="entry name" value="ABC_transp_permease"/>
</dbReference>
<evidence type="ECO:0000313" key="8">
    <source>
        <dbReference type="Proteomes" id="UP000325116"/>
    </source>
</evidence>
<dbReference type="EMBL" id="SAXT01000005">
    <property type="protein sequence ID" value="TXJ11511.1"/>
    <property type="molecule type" value="Genomic_DNA"/>
</dbReference>
<feature type="transmembrane region" description="Helical" evidence="6">
    <location>
        <begin position="199"/>
        <end position="221"/>
    </location>
</feature>
<proteinExistence type="predicted"/>
<feature type="transmembrane region" description="Helical" evidence="6">
    <location>
        <begin position="272"/>
        <end position="294"/>
    </location>
</feature>
<dbReference type="Proteomes" id="UP000325116">
    <property type="component" value="Unassembled WGS sequence"/>
</dbReference>
<organism evidence="7 8">
    <name type="scientific">Brachyspira aalborgi</name>
    <dbReference type="NCBI Taxonomy" id="29522"/>
    <lineage>
        <taxon>Bacteria</taxon>
        <taxon>Pseudomonadati</taxon>
        <taxon>Spirochaetota</taxon>
        <taxon>Spirochaetia</taxon>
        <taxon>Brachyspirales</taxon>
        <taxon>Brachyspiraceae</taxon>
        <taxon>Brachyspira</taxon>
    </lineage>
</organism>
<keyword evidence="5 6" id="KW-0472">Membrane</keyword>
<dbReference type="Pfam" id="PF02653">
    <property type="entry name" value="BPD_transp_2"/>
    <property type="match status" value="1"/>
</dbReference>
<name>A0A5C8CGH5_9SPIR</name>
<evidence type="ECO:0000256" key="6">
    <source>
        <dbReference type="SAM" id="Phobius"/>
    </source>
</evidence>
<gene>
    <name evidence="7" type="ORF">EPJ80_07235</name>
</gene>
<keyword evidence="4 6" id="KW-1133">Transmembrane helix</keyword>
<feature type="transmembrane region" description="Helical" evidence="6">
    <location>
        <begin position="12"/>
        <end position="31"/>
    </location>
</feature>
<feature type="transmembrane region" description="Helical" evidence="6">
    <location>
        <begin position="233"/>
        <end position="260"/>
    </location>
</feature>
<evidence type="ECO:0000256" key="2">
    <source>
        <dbReference type="ARBA" id="ARBA00022475"/>
    </source>
</evidence>
<comment type="caution">
    <text evidence="7">The sequence shown here is derived from an EMBL/GenBank/DDBJ whole genome shotgun (WGS) entry which is preliminary data.</text>
</comment>
<reference evidence="7 8" key="1">
    <citation type="journal article" date="1992" name="Lakartidningen">
        <title>[Penicillin V and not amoxicillin is the first choice preparation in acute otitis].</title>
        <authorList>
            <person name="Kamme C."/>
            <person name="Lundgren K."/>
            <person name="Prellner K."/>
        </authorList>
    </citation>
    <scope>NUCLEOTIDE SEQUENCE [LARGE SCALE GENOMIC DNA]</scope>
    <source>
        <strain evidence="7 8">W1</strain>
    </source>
</reference>